<accession>A0A6G0WGR4</accession>
<keyword evidence="4" id="KW-1185">Reference proteome</keyword>
<evidence type="ECO:0000313" key="3">
    <source>
        <dbReference type="EMBL" id="KAF0726321.1"/>
    </source>
</evidence>
<dbReference type="AlphaFoldDB" id="A0A6G0WGR4"/>
<evidence type="ECO:0000313" key="4">
    <source>
        <dbReference type="Proteomes" id="UP000481153"/>
    </source>
</evidence>
<comment type="caution">
    <text evidence="3">The sequence shown here is derived from an EMBL/GenBank/DDBJ whole genome shotgun (WGS) entry which is preliminary data.</text>
</comment>
<dbReference type="Proteomes" id="UP000481153">
    <property type="component" value="Unassembled WGS sequence"/>
</dbReference>
<reference evidence="3 4" key="1">
    <citation type="submission" date="2019-07" db="EMBL/GenBank/DDBJ databases">
        <title>Genomics analysis of Aphanomyces spp. identifies a new class of oomycete effector associated with host adaptation.</title>
        <authorList>
            <person name="Gaulin E."/>
        </authorList>
    </citation>
    <scope>NUCLEOTIDE SEQUENCE [LARGE SCALE GENOMIC DNA]</scope>
    <source>
        <strain evidence="3 4">ATCC 201684</strain>
    </source>
</reference>
<proteinExistence type="predicted"/>
<keyword evidence="2" id="KW-0732">Signal</keyword>
<name>A0A6G0WGR4_9STRA</name>
<evidence type="ECO:0008006" key="5">
    <source>
        <dbReference type="Google" id="ProtNLM"/>
    </source>
</evidence>
<dbReference type="SUPFAM" id="SSF51004">
    <property type="entry name" value="C-terminal (heme d1) domain of cytochrome cd1-nitrite reductase"/>
    <property type="match status" value="1"/>
</dbReference>
<keyword evidence="1" id="KW-1133">Transmembrane helix</keyword>
<dbReference type="EMBL" id="VJMJ01000219">
    <property type="protein sequence ID" value="KAF0726321.1"/>
    <property type="molecule type" value="Genomic_DNA"/>
</dbReference>
<keyword evidence="1" id="KW-0472">Membrane</keyword>
<feature type="signal peptide" evidence="2">
    <location>
        <begin position="1"/>
        <end position="17"/>
    </location>
</feature>
<dbReference type="VEuPathDB" id="FungiDB:AeMF1_004646"/>
<evidence type="ECO:0000256" key="2">
    <source>
        <dbReference type="SAM" id="SignalP"/>
    </source>
</evidence>
<gene>
    <name evidence="3" type="ORF">Ae201684_015436</name>
</gene>
<organism evidence="3 4">
    <name type="scientific">Aphanomyces euteiches</name>
    <dbReference type="NCBI Taxonomy" id="100861"/>
    <lineage>
        <taxon>Eukaryota</taxon>
        <taxon>Sar</taxon>
        <taxon>Stramenopiles</taxon>
        <taxon>Oomycota</taxon>
        <taxon>Saprolegniomycetes</taxon>
        <taxon>Saprolegniales</taxon>
        <taxon>Verrucalvaceae</taxon>
        <taxon>Aphanomyces</taxon>
    </lineage>
</organism>
<sequence length="493" mass="54007">MWMKLIWTSAVAAIVAAQETWSIADELRETERLIHLQEQKLALLRQMRLGNTENNAKPLLNVRDVLAHLDEKTCQDSPLSSQPFRKYFVERSAVTVDAQIVAQQALYIQHPQYHYHLTASLIFVATQSGQLHFYELPTGALISTLDLPLSSDVVTALIDVATGVLTVAYPSSVAQFNMTFWEDSHLRIALGTNATIATVADGQSITQLQTATIQGDPLVLYATNLSNVHVVYPKHSVDVPPTSLVHPINFMATHRHLLAVSQGPDVWLFPVARLAESIHYVCQGTPSASIISLSFDPNAPTIMYAGMSSGGVLVFDLYADRTRSCRLVHVIPPTSSAKELGLLTLPGYLLIASAGEIRVFNTTGPPRFLFGLESTTLPQASSMPKLVFLPKRENDGSETQHDVICLAHGKSILMLESLLPAPLIPSSPTLASTLTAFIDALWTHLPLAIVAALGLLVVWKFMWPTAPVGQSPPSIDEYMTRHKEETFREAPGQ</sequence>
<dbReference type="InterPro" id="IPR011048">
    <property type="entry name" value="Haem_d1_sf"/>
</dbReference>
<feature type="transmembrane region" description="Helical" evidence="1">
    <location>
        <begin position="441"/>
        <end position="459"/>
    </location>
</feature>
<evidence type="ECO:0000256" key="1">
    <source>
        <dbReference type="SAM" id="Phobius"/>
    </source>
</evidence>
<keyword evidence="1" id="KW-0812">Transmembrane</keyword>
<feature type="chain" id="PRO_5026342161" description="Membrane-associated protein" evidence="2">
    <location>
        <begin position="18"/>
        <end position="493"/>
    </location>
</feature>
<protein>
    <recommendedName>
        <fullName evidence="5">Membrane-associated protein</fullName>
    </recommendedName>
</protein>